<protein>
    <submittedName>
        <fullName evidence="2">2',3'-cyclic-nucleotide 3'-phosphodiesterase</fullName>
    </submittedName>
</protein>
<evidence type="ECO:0000313" key="2">
    <source>
        <dbReference type="EMBL" id="KAK3381891.1"/>
    </source>
</evidence>
<dbReference type="SUPFAM" id="SSF55144">
    <property type="entry name" value="LigT-like"/>
    <property type="match status" value="1"/>
</dbReference>
<dbReference type="InterPro" id="IPR009097">
    <property type="entry name" value="Cyclic_Pdiesterase"/>
</dbReference>
<dbReference type="Proteomes" id="UP001285441">
    <property type="component" value="Unassembled WGS sequence"/>
</dbReference>
<sequence length="220" mass="24546">MPGTSLWLLPPPTHPLYPALQTLISRTLPAAFPTETAALSPHFFAPHITLTSGIAPEVYGADPQAWLDSLPLESCVGKVRVRFTGVASQDVFVRRCFIRVAASDEGVRQLAVLARAHGVYAGDEKKAREWLGEWERRCGPHVSLVYGSMPMDEDKQQEVVRIVTEAGITLSEEKRDRVQKEEEDEEANDESWNGWDGGVLWLVQTDEPTAEWTPIVTRQL</sequence>
<keyword evidence="3" id="KW-1185">Reference proteome</keyword>
<dbReference type="GO" id="GO:0004113">
    <property type="term" value="F:2',3'-cyclic-nucleotide 3'-phosphodiesterase activity"/>
    <property type="evidence" value="ECO:0007669"/>
    <property type="project" value="TreeGrafter"/>
</dbReference>
<name>A0AAE0TWC2_9PEZI</name>
<dbReference type="AlphaFoldDB" id="A0AAE0TWC2"/>
<dbReference type="Pfam" id="PF07823">
    <property type="entry name" value="CPDase"/>
    <property type="match status" value="1"/>
</dbReference>
<organism evidence="2 3">
    <name type="scientific">Podospora didyma</name>
    <dbReference type="NCBI Taxonomy" id="330526"/>
    <lineage>
        <taxon>Eukaryota</taxon>
        <taxon>Fungi</taxon>
        <taxon>Dikarya</taxon>
        <taxon>Ascomycota</taxon>
        <taxon>Pezizomycotina</taxon>
        <taxon>Sordariomycetes</taxon>
        <taxon>Sordariomycetidae</taxon>
        <taxon>Sordariales</taxon>
        <taxon>Podosporaceae</taxon>
        <taxon>Podospora</taxon>
    </lineage>
</organism>
<dbReference type="GO" id="GO:0009187">
    <property type="term" value="P:cyclic nucleotide metabolic process"/>
    <property type="evidence" value="ECO:0007669"/>
    <property type="project" value="TreeGrafter"/>
</dbReference>
<reference evidence="2" key="1">
    <citation type="journal article" date="2023" name="Mol. Phylogenet. Evol.">
        <title>Genome-scale phylogeny and comparative genomics of the fungal order Sordariales.</title>
        <authorList>
            <person name="Hensen N."/>
            <person name="Bonometti L."/>
            <person name="Westerberg I."/>
            <person name="Brannstrom I.O."/>
            <person name="Guillou S."/>
            <person name="Cros-Aarteil S."/>
            <person name="Calhoun S."/>
            <person name="Haridas S."/>
            <person name="Kuo A."/>
            <person name="Mondo S."/>
            <person name="Pangilinan J."/>
            <person name="Riley R."/>
            <person name="LaButti K."/>
            <person name="Andreopoulos B."/>
            <person name="Lipzen A."/>
            <person name="Chen C."/>
            <person name="Yan M."/>
            <person name="Daum C."/>
            <person name="Ng V."/>
            <person name="Clum A."/>
            <person name="Steindorff A."/>
            <person name="Ohm R.A."/>
            <person name="Martin F."/>
            <person name="Silar P."/>
            <person name="Natvig D.O."/>
            <person name="Lalanne C."/>
            <person name="Gautier V."/>
            <person name="Ament-Velasquez S.L."/>
            <person name="Kruys A."/>
            <person name="Hutchinson M.I."/>
            <person name="Powell A.J."/>
            <person name="Barry K."/>
            <person name="Miller A.N."/>
            <person name="Grigoriev I.V."/>
            <person name="Debuchy R."/>
            <person name="Gladieux P."/>
            <person name="Hiltunen Thoren M."/>
            <person name="Johannesson H."/>
        </authorList>
    </citation>
    <scope>NUCLEOTIDE SEQUENCE</scope>
    <source>
        <strain evidence="2">CBS 232.78</strain>
    </source>
</reference>
<dbReference type="Gene3D" id="3.90.1140.10">
    <property type="entry name" value="Cyclic phosphodiesterase"/>
    <property type="match status" value="1"/>
</dbReference>
<gene>
    <name evidence="2" type="ORF">B0H63DRAFT_476801</name>
</gene>
<proteinExistence type="predicted"/>
<evidence type="ECO:0000313" key="3">
    <source>
        <dbReference type="Proteomes" id="UP001285441"/>
    </source>
</evidence>
<accession>A0AAE0TWC2</accession>
<evidence type="ECO:0000256" key="1">
    <source>
        <dbReference type="SAM" id="MobiDB-lite"/>
    </source>
</evidence>
<comment type="caution">
    <text evidence="2">The sequence shown here is derived from an EMBL/GenBank/DDBJ whole genome shotgun (WGS) entry which is preliminary data.</text>
</comment>
<dbReference type="InterPro" id="IPR012386">
    <property type="entry name" value="Cyclic-nucl_3Pdiesterase"/>
</dbReference>
<dbReference type="PANTHER" id="PTHR28141">
    <property type="entry name" value="2',3'-CYCLIC-NUCLEOTIDE 3'-PHOSPHODIESTERASE"/>
    <property type="match status" value="1"/>
</dbReference>
<reference evidence="2" key="2">
    <citation type="submission" date="2023-06" db="EMBL/GenBank/DDBJ databases">
        <authorList>
            <consortium name="Lawrence Berkeley National Laboratory"/>
            <person name="Haridas S."/>
            <person name="Hensen N."/>
            <person name="Bonometti L."/>
            <person name="Westerberg I."/>
            <person name="Brannstrom I.O."/>
            <person name="Guillou S."/>
            <person name="Cros-Aarteil S."/>
            <person name="Calhoun S."/>
            <person name="Kuo A."/>
            <person name="Mondo S."/>
            <person name="Pangilinan J."/>
            <person name="Riley R."/>
            <person name="LaButti K."/>
            <person name="Andreopoulos B."/>
            <person name="Lipzen A."/>
            <person name="Chen C."/>
            <person name="Yanf M."/>
            <person name="Daum C."/>
            <person name="Ng V."/>
            <person name="Clum A."/>
            <person name="Steindorff A."/>
            <person name="Ohm R."/>
            <person name="Martin F."/>
            <person name="Silar P."/>
            <person name="Natvig D."/>
            <person name="Lalanne C."/>
            <person name="Gautier V."/>
            <person name="Ament-velasquez S.L."/>
            <person name="Kruys A."/>
            <person name="Hutchinson M.I."/>
            <person name="Powell A.J."/>
            <person name="Barry K."/>
            <person name="Miller A.N."/>
            <person name="Grigoriev I.V."/>
            <person name="Debuchy R."/>
            <person name="Gladieux P."/>
            <person name="Thoren M.H."/>
            <person name="Johannesson H."/>
        </authorList>
    </citation>
    <scope>NUCLEOTIDE SEQUENCE</scope>
    <source>
        <strain evidence="2">CBS 232.78</strain>
    </source>
</reference>
<feature type="region of interest" description="Disordered" evidence="1">
    <location>
        <begin position="173"/>
        <end position="193"/>
    </location>
</feature>
<dbReference type="EMBL" id="JAULSW010000005">
    <property type="protein sequence ID" value="KAK3381891.1"/>
    <property type="molecule type" value="Genomic_DNA"/>
</dbReference>
<dbReference type="PANTHER" id="PTHR28141:SF1">
    <property type="entry name" value="2',3'-CYCLIC-NUCLEOTIDE 3'-PHOSPHODIESTERASE"/>
    <property type="match status" value="1"/>
</dbReference>